<evidence type="ECO:0000313" key="2">
    <source>
        <dbReference type="Proteomes" id="UP000034705"/>
    </source>
</evidence>
<dbReference type="Proteomes" id="UP000034705">
    <property type="component" value="Unassembled WGS sequence"/>
</dbReference>
<evidence type="ECO:0000313" key="1">
    <source>
        <dbReference type="EMBL" id="KKU34376.1"/>
    </source>
</evidence>
<reference evidence="1 2" key="1">
    <citation type="journal article" date="2015" name="Nature">
        <title>rRNA introns, odd ribosomes, and small enigmatic genomes across a large radiation of phyla.</title>
        <authorList>
            <person name="Brown C.T."/>
            <person name="Hug L.A."/>
            <person name="Thomas B.C."/>
            <person name="Sharon I."/>
            <person name="Castelle C.J."/>
            <person name="Singh A."/>
            <person name="Wilkins M.J."/>
            <person name="Williams K.H."/>
            <person name="Banfield J.F."/>
        </authorList>
    </citation>
    <scope>NUCLEOTIDE SEQUENCE [LARGE SCALE GENOMIC DNA]</scope>
</reference>
<name>A0A0G1PNN2_9BACT</name>
<sequence length="186" mass="20717">MPTEINFQISCVDQEHFFVQYSTSNSDEEEKKKDSLLALILLALRQASNMKGKEAGSYLGGALSQIAEEGFDYFPENIREGLSAPEESAKKRFVGLIKFDGQRGVLNFKMDANGFGLFSQDVEIYAVRATLFFSLYLLNLYKDSDFEDTMKKALGYCGAYISGGYATLTNQNDLTATIMDELGMPL</sequence>
<comment type="caution">
    <text evidence="1">The sequence shown here is derived from an EMBL/GenBank/DDBJ whole genome shotgun (WGS) entry which is preliminary data.</text>
</comment>
<proteinExistence type="predicted"/>
<organism evidence="1 2">
    <name type="scientific">Candidatus Uhrbacteria bacterium GW2011_GWF2_46_218</name>
    <dbReference type="NCBI Taxonomy" id="1619001"/>
    <lineage>
        <taxon>Bacteria</taxon>
        <taxon>Candidatus Uhriibacteriota</taxon>
    </lineage>
</organism>
<dbReference type="AlphaFoldDB" id="A0A0G1PNN2"/>
<accession>A0A0G1PNN2</accession>
<dbReference type="EMBL" id="LCMG01000001">
    <property type="protein sequence ID" value="KKU34376.1"/>
    <property type="molecule type" value="Genomic_DNA"/>
</dbReference>
<gene>
    <name evidence="1" type="ORF">UX45_C0001G0085</name>
</gene>
<protein>
    <submittedName>
        <fullName evidence="1">Uncharacterized protein</fullName>
    </submittedName>
</protein>